<accession>A0A0H5Q3Y6</accession>
<dbReference type="EMBL" id="LN853743">
    <property type="protein sequence ID" value="CRY96603.1"/>
    <property type="molecule type" value="Genomic_DNA"/>
</dbReference>
<proteinExistence type="predicted"/>
<organism evidence="1">
    <name type="scientific">uncultured prokaryote</name>
    <dbReference type="NCBI Taxonomy" id="198431"/>
    <lineage>
        <taxon>unclassified sequences</taxon>
        <taxon>environmental samples</taxon>
    </lineage>
</organism>
<dbReference type="AlphaFoldDB" id="A0A0H5Q3Y6"/>
<sequence>MAFRSPNHALDTVTFTCKLPTADNDVTTTLHVAGSADTKRTRLWTWEETWTKEESNDGLCWTDTLRWWALIASQDRPRDQATWNRQITGRPWGEQLELF</sequence>
<evidence type="ECO:0000313" key="1">
    <source>
        <dbReference type="EMBL" id="CRY96603.1"/>
    </source>
</evidence>
<protein>
    <submittedName>
        <fullName evidence="1">Uncharacterized protein</fullName>
    </submittedName>
</protein>
<reference evidence="1" key="1">
    <citation type="submission" date="2015-06" db="EMBL/GenBank/DDBJ databases">
        <authorList>
            <person name="Joergensen T."/>
        </authorList>
    </citation>
    <scope>NUCLEOTIDE SEQUENCE</scope>
    <source>
        <strain evidence="1">RGFK1166</strain>
    </source>
</reference>
<reference evidence="1" key="2">
    <citation type="submission" date="2015-07" db="EMBL/GenBank/DDBJ databases">
        <title>Plasmids, circular viruses and viroids from rat gut.</title>
        <authorList>
            <person name="Jorgensen T.J."/>
            <person name="Hansen M.A."/>
            <person name="Xu Z."/>
            <person name="Tabak M.A."/>
            <person name="Sorensen S.J."/>
            <person name="Hansen L.H."/>
        </authorList>
    </citation>
    <scope>NUCLEOTIDE SEQUENCE</scope>
    <source>
        <strain evidence="1">RGFK1166</strain>
    </source>
</reference>
<name>A0A0H5Q3Y6_9ZZZZ</name>